<protein>
    <submittedName>
        <fullName evidence="1">Aspartate aminotransferase family protein</fullName>
    </submittedName>
</protein>
<dbReference type="Gene3D" id="3.90.1150.10">
    <property type="entry name" value="Aspartate Aminotransferase, domain 1"/>
    <property type="match status" value="1"/>
</dbReference>
<dbReference type="SUPFAM" id="SSF53383">
    <property type="entry name" value="PLP-dependent transferases"/>
    <property type="match status" value="1"/>
</dbReference>
<dbReference type="InterPro" id="IPR015422">
    <property type="entry name" value="PyrdxlP-dep_Trfase_small"/>
</dbReference>
<dbReference type="AlphaFoldDB" id="A0A7X5N0L6"/>
<sequence length="55" mass="5951">MSTAADSPLSLAHYYLPVYRPRQVVLERGQGSRVWDDQGRAYVDLSAGIAVSGLG</sequence>
<evidence type="ECO:0000313" key="1">
    <source>
        <dbReference type="EMBL" id="NEL79193.1"/>
    </source>
</evidence>
<keyword evidence="1" id="KW-0808">Transferase</keyword>
<name>A0A7X5N0L6_XANPE</name>
<accession>A0A7X5N0L6</accession>
<dbReference type="EMBL" id="JAAGYU010000430">
    <property type="protein sequence ID" value="NEL79193.1"/>
    <property type="molecule type" value="Genomic_DNA"/>
</dbReference>
<organism evidence="1 2">
    <name type="scientific">Xanthomonas perforans</name>
    <dbReference type="NCBI Taxonomy" id="442694"/>
    <lineage>
        <taxon>Bacteria</taxon>
        <taxon>Pseudomonadati</taxon>
        <taxon>Pseudomonadota</taxon>
        <taxon>Gammaproteobacteria</taxon>
        <taxon>Lysobacterales</taxon>
        <taxon>Lysobacteraceae</taxon>
        <taxon>Xanthomonas</taxon>
    </lineage>
</organism>
<gene>
    <name evidence="1" type="ORF">G3W61_23565</name>
</gene>
<comment type="caution">
    <text evidence="1">The sequence shown here is derived from an EMBL/GenBank/DDBJ whole genome shotgun (WGS) entry which is preliminary data.</text>
</comment>
<keyword evidence="1" id="KW-0032">Aminotransferase</keyword>
<dbReference type="Proteomes" id="UP000471082">
    <property type="component" value="Unassembled WGS sequence"/>
</dbReference>
<feature type="non-terminal residue" evidence="1">
    <location>
        <position position="55"/>
    </location>
</feature>
<reference evidence="1 2" key="1">
    <citation type="submission" date="2019-11" db="EMBL/GenBank/DDBJ databases">
        <title>Genome-resolved metagenomics to study the prevalence of co-infection and intraspecific heterogeneity among plant pathogen metapopulations.</title>
        <authorList>
            <person name="Newberry E."/>
            <person name="Bhandari R."/>
            <person name="Kemble J."/>
            <person name="Sikora E."/>
            <person name="Potnis N."/>
        </authorList>
    </citation>
    <scope>NUCLEOTIDE SEQUENCE [LARGE SCALE GENOMIC DNA]</scope>
    <source>
        <strain evidence="1">Xp_Tom_Tuscaloosa_18b</strain>
    </source>
</reference>
<dbReference type="GO" id="GO:0008483">
    <property type="term" value="F:transaminase activity"/>
    <property type="evidence" value="ECO:0007669"/>
    <property type="project" value="UniProtKB-KW"/>
</dbReference>
<proteinExistence type="predicted"/>
<evidence type="ECO:0000313" key="2">
    <source>
        <dbReference type="Proteomes" id="UP000471082"/>
    </source>
</evidence>
<dbReference type="InterPro" id="IPR015424">
    <property type="entry name" value="PyrdxlP-dep_Trfase"/>
</dbReference>